<dbReference type="Pfam" id="PF17764">
    <property type="entry name" value="PriA_3primeBD"/>
    <property type="match status" value="1"/>
</dbReference>
<dbReference type="HAMAP" id="MF_00983">
    <property type="entry name" value="PriA"/>
    <property type="match status" value="1"/>
</dbReference>
<keyword evidence="9 11" id="KW-0238">DNA-binding</keyword>
<dbReference type="InterPro" id="IPR041236">
    <property type="entry name" value="PriA_C"/>
</dbReference>
<dbReference type="Pfam" id="PF00271">
    <property type="entry name" value="Helicase_C"/>
    <property type="match status" value="1"/>
</dbReference>
<evidence type="ECO:0000256" key="8">
    <source>
        <dbReference type="ARBA" id="ARBA00022840"/>
    </source>
</evidence>
<dbReference type="CDD" id="cd17929">
    <property type="entry name" value="DEXHc_priA"/>
    <property type="match status" value="1"/>
</dbReference>
<evidence type="ECO:0000256" key="9">
    <source>
        <dbReference type="ARBA" id="ARBA00023125"/>
    </source>
</evidence>
<dbReference type="Pfam" id="PF00270">
    <property type="entry name" value="DEAD"/>
    <property type="match status" value="1"/>
</dbReference>
<name>A0ABT2T1I4_9FIRM</name>
<dbReference type="SUPFAM" id="SSF52540">
    <property type="entry name" value="P-loop containing nucleoside triphosphate hydrolases"/>
    <property type="match status" value="2"/>
</dbReference>
<dbReference type="InterPro" id="IPR014001">
    <property type="entry name" value="Helicase_ATP-bd"/>
</dbReference>
<evidence type="ECO:0000256" key="2">
    <source>
        <dbReference type="ARBA" id="ARBA00022705"/>
    </source>
</evidence>
<dbReference type="InterPro" id="IPR011545">
    <property type="entry name" value="DEAD/DEAH_box_helicase_dom"/>
</dbReference>
<dbReference type="EMBL" id="JAOQKJ010000004">
    <property type="protein sequence ID" value="MCU6744122.1"/>
    <property type="molecule type" value="Genomic_DNA"/>
</dbReference>
<comment type="function">
    <text evidence="11">Initiates the restart of stalled replication forks, which reloads the replicative helicase on sites other than the origin of replication. Recognizes and binds to abandoned replication forks and remodels them to uncover a helicase loading site. Promotes assembly of the primosome at these replication forks.</text>
</comment>
<evidence type="ECO:0000256" key="6">
    <source>
        <dbReference type="ARBA" id="ARBA00022806"/>
    </source>
</evidence>
<evidence type="ECO:0000313" key="13">
    <source>
        <dbReference type="EMBL" id="MCU6744122.1"/>
    </source>
</evidence>
<dbReference type="NCBIfam" id="TIGR00595">
    <property type="entry name" value="priA"/>
    <property type="match status" value="1"/>
</dbReference>
<accession>A0ABT2T1I4</accession>
<feature type="binding site" evidence="11">
    <location>
        <position position="463"/>
    </location>
    <ligand>
        <name>Zn(2+)</name>
        <dbReference type="ChEBI" id="CHEBI:29105"/>
        <label>2</label>
    </ligand>
</feature>
<feature type="binding site" evidence="11">
    <location>
        <position position="490"/>
    </location>
    <ligand>
        <name>Zn(2+)</name>
        <dbReference type="ChEBI" id="CHEBI:29105"/>
        <label>1</label>
    </ligand>
</feature>
<dbReference type="Pfam" id="PF18074">
    <property type="entry name" value="PriA_C"/>
    <property type="match status" value="1"/>
</dbReference>
<keyword evidence="6 11" id="KW-0347">Helicase</keyword>
<reference evidence="13 14" key="1">
    <citation type="journal article" date="2021" name="ISME Commun">
        <title>Automated analysis of genomic sequences facilitates high-throughput and comprehensive description of bacteria.</title>
        <authorList>
            <person name="Hitch T.C.A."/>
        </authorList>
    </citation>
    <scope>NUCLEOTIDE SEQUENCE [LARGE SCALE GENOMIC DNA]</scope>
    <source>
        <strain evidence="13 14">Sanger_18</strain>
    </source>
</reference>
<keyword evidence="3 11" id="KW-0479">Metal-binding</keyword>
<evidence type="ECO:0000256" key="10">
    <source>
        <dbReference type="ARBA" id="ARBA00023235"/>
    </source>
</evidence>
<dbReference type="Gene3D" id="3.40.1440.60">
    <property type="entry name" value="PriA, 3(prime) DNA-binding domain"/>
    <property type="match status" value="1"/>
</dbReference>
<comment type="caution">
    <text evidence="13">The sequence shown here is derived from an EMBL/GenBank/DDBJ whole genome shotgun (WGS) entry which is preliminary data.</text>
</comment>
<evidence type="ECO:0000256" key="7">
    <source>
        <dbReference type="ARBA" id="ARBA00022833"/>
    </source>
</evidence>
<evidence type="ECO:0000313" key="14">
    <source>
        <dbReference type="Proteomes" id="UP001652432"/>
    </source>
</evidence>
<dbReference type="Proteomes" id="UP001652432">
    <property type="component" value="Unassembled WGS sequence"/>
</dbReference>
<feature type="binding site" evidence="11">
    <location>
        <position position="451"/>
    </location>
    <ligand>
        <name>Zn(2+)</name>
        <dbReference type="ChEBI" id="CHEBI:29105"/>
        <label>1</label>
    </ligand>
</feature>
<keyword evidence="5 11" id="KW-0378">Hydrolase</keyword>
<feature type="domain" description="Helicase ATP-binding" evidence="12">
    <location>
        <begin position="223"/>
        <end position="389"/>
    </location>
</feature>
<organism evidence="13 14">
    <name type="scientific">Suilimivivens aceti</name>
    <dbReference type="NCBI Taxonomy" id="2981774"/>
    <lineage>
        <taxon>Bacteria</taxon>
        <taxon>Bacillati</taxon>
        <taxon>Bacillota</taxon>
        <taxon>Clostridia</taxon>
        <taxon>Lachnospirales</taxon>
        <taxon>Lachnospiraceae</taxon>
        <taxon>Suilimivivens</taxon>
    </lineage>
</organism>
<keyword evidence="1 11" id="KW-0639">Primosome</keyword>
<evidence type="ECO:0000256" key="3">
    <source>
        <dbReference type="ARBA" id="ARBA00022723"/>
    </source>
</evidence>
<feature type="binding site" evidence="11">
    <location>
        <position position="454"/>
    </location>
    <ligand>
        <name>Zn(2+)</name>
        <dbReference type="ChEBI" id="CHEBI:29105"/>
        <label>1</label>
    </ligand>
</feature>
<dbReference type="EC" id="5.6.2.4" evidence="11"/>
<evidence type="ECO:0000256" key="11">
    <source>
        <dbReference type="HAMAP-Rule" id="MF_00983"/>
    </source>
</evidence>
<keyword evidence="4 11" id="KW-0547">Nucleotide-binding</keyword>
<evidence type="ECO:0000259" key="12">
    <source>
        <dbReference type="PROSITE" id="PS51192"/>
    </source>
</evidence>
<dbReference type="InterPro" id="IPR041222">
    <property type="entry name" value="PriA_3primeBD"/>
</dbReference>
<evidence type="ECO:0000256" key="1">
    <source>
        <dbReference type="ARBA" id="ARBA00022515"/>
    </source>
</evidence>
<dbReference type="PROSITE" id="PS51192">
    <property type="entry name" value="HELICASE_ATP_BIND_1"/>
    <property type="match status" value="1"/>
</dbReference>
<keyword evidence="10 11" id="KW-0413">Isomerase</keyword>
<dbReference type="InterPro" id="IPR001650">
    <property type="entry name" value="Helicase_C-like"/>
</dbReference>
<comment type="catalytic activity">
    <reaction evidence="11">
        <text>ATP + H2O = ADP + phosphate + H(+)</text>
        <dbReference type="Rhea" id="RHEA:13065"/>
        <dbReference type="ChEBI" id="CHEBI:15377"/>
        <dbReference type="ChEBI" id="CHEBI:15378"/>
        <dbReference type="ChEBI" id="CHEBI:30616"/>
        <dbReference type="ChEBI" id="CHEBI:43474"/>
        <dbReference type="ChEBI" id="CHEBI:456216"/>
        <dbReference type="EC" id="5.6.2.4"/>
    </reaction>
</comment>
<dbReference type="SMART" id="SM00490">
    <property type="entry name" value="HELICc"/>
    <property type="match status" value="1"/>
</dbReference>
<evidence type="ECO:0000256" key="5">
    <source>
        <dbReference type="ARBA" id="ARBA00022801"/>
    </source>
</evidence>
<sequence>MKEKKYADVIIDISHEKVDRTFQYKIPEALRETVLVGTSVMVPFGRGNRLTAGYVVEITDQAEFDEEKMKEIYSLSKQKVSPSEDALKLAVFLKETYGSTMIAALKTVLPVKREVKAKEKKTIVRQMTGEEIRSLLAESIRKHQTGKTRFLAALTEEKKLPYELVTGKLHIAPSTIKSLISQQVITVETESYYRNPVRLETGRREEKKLSNEQQAIVDTVIADRDAGICKTYLIHGITGSGKTEVYLSLIEETVKRGRQCIMLIPEIALTYQTLLRFYKRFGDRVSVLNSSLSEGERYDQCERARKGEIDVIIGPRSALFVPFEKLGMIVIDEEHEPSYKSETMPRYHARETAEYLASLKGASLVLGSATPSLEAYSRAKKGEYELFTLTRRLTGGRLADVSVVDLRKELKEGNRSIFSRKLQELIEDRLSRKEQIMLFLNRRGYAGFVSCRSCGLVMKCPHCDVSLSQHRGGKLVCHYCGYEMQEPKKCPSCGSPYILGFKAGTQQIEDQIRKRFPGAGVLRMDADTTRRKGSYEEILSSFAGEEADILLGTQMIVKGHDFPKVTLMGVLAADLSLNDSDYHCGERTFQLLTQAAGRAGRGVRKGEVVIQTYQPDHYSITLAANQDYEAFYEEEMGYRELMGYPPAEHLLAILFTSKEEGQALAAAEETGRILRNYQEESGRSDGSVIGPSKAAVSKINDIYRFVIYCKEKDYQKLLIYKELTENYRKNLPGNSAFVQFDFDPVNTY</sequence>
<dbReference type="PANTHER" id="PTHR30580">
    <property type="entry name" value="PRIMOSOMAL PROTEIN N"/>
    <property type="match status" value="1"/>
</dbReference>
<gene>
    <name evidence="11 13" type="primary">priA</name>
    <name evidence="13" type="ORF">OCV77_06375</name>
</gene>
<keyword evidence="2 11" id="KW-0235">DNA replication</keyword>
<dbReference type="SMART" id="SM00487">
    <property type="entry name" value="DEXDc"/>
    <property type="match status" value="1"/>
</dbReference>
<dbReference type="Gene3D" id="3.40.50.300">
    <property type="entry name" value="P-loop containing nucleotide triphosphate hydrolases"/>
    <property type="match status" value="2"/>
</dbReference>
<dbReference type="InterPro" id="IPR005259">
    <property type="entry name" value="PriA"/>
</dbReference>
<comment type="catalytic activity">
    <reaction evidence="11">
        <text>Couples ATP hydrolysis with the unwinding of duplex DNA by translocating in the 3'-5' direction.</text>
        <dbReference type="EC" id="5.6.2.4"/>
    </reaction>
</comment>
<feature type="binding site" evidence="11">
    <location>
        <position position="460"/>
    </location>
    <ligand>
        <name>Zn(2+)</name>
        <dbReference type="ChEBI" id="CHEBI:29105"/>
        <label>2</label>
    </ligand>
</feature>
<feature type="binding site" evidence="11">
    <location>
        <position position="493"/>
    </location>
    <ligand>
        <name>Zn(2+)</name>
        <dbReference type="ChEBI" id="CHEBI:29105"/>
        <label>1</label>
    </ligand>
</feature>
<dbReference type="InterPro" id="IPR027417">
    <property type="entry name" value="P-loop_NTPase"/>
</dbReference>
<dbReference type="PANTHER" id="PTHR30580:SF0">
    <property type="entry name" value="PRIMOSOMAL PROTEIN N"/>
    <property type="match status" value="1"/>
</dbReference>
<comment type="similarity">
    <text evidence="11">Belongs to the helicase family. PriA subfamily.</text>
</comment>
<keyword evidence="14" id="KW-1185">Reference proteome</keyword>
<feature type="binding site" evidence="11">
    <location>
        <position position="477"/>
    </location>
    <ligand>
        <name>Zn(2+)</name>
        <dbReference type="ChEBI" id="CHEBI:29105"/>
        <label>2</label>
    </ligand>
</feature>
<proteinExistence type="inferred from homology"/>
<dbReference type="InterPro" id="IPR042115">
    <property type="entry name" value="PriA_3primeBD_sf"/>
</dbReference>
<dbReference type="InterPro" id="IPR040498">
    <property type="entry name" value="PriA_CRR"/>
</dbReference>
<comment type="cofactor">
    <cofactor evidence="11">
        <name>Zn(2+)</name>
        <dbReference type="ChEBI" id="CHEBI:29105"/>
    </cofactor>
    <text evidence="11">Binds 2 zinc ions per subunit.</text>
</comment>
<protein>
    <recommendedName>
        <fullName evidence="11">Replication restart protein PriA</fullName>
    </recommendedName>
    <alternativeName>
        <fullName evidence="11">ATP-dependent DNA helicase PriA</fullName>
        <ecNumber evidence="11">5.6.2.4</ecNumber>
    </alternativeName>
    <alternativeName>
        <fullName evidence="11">DNA 3'-5' helicase PriA</fullName>
    </alternativeName>
</protein>
<dbReference type="Pfam" id="PF18319">
    <property type="entry name" value="Zn_ribbon_PriA"/>
    <property type="match status" value="1"/>
</dbReference>
<dbReference type="RefSeq" id="WP_262574098.1">
    <property type="nucleotide sequence ID" value="NZ_JAOQKJ010000004.1"/>
</dbReference>
<feature type="binding site" evidence="11">
    <location>
        <position position="480"/>
    </location>
    <ligand>
        <name>Zn(2+)</name>
        <dbReference type="ChEBI" id="CHEBI:29105"/>
        <label>2</label>
    </ligand>
</feature>
<dbReference type="CDD" id="cd18804">
    <property type="entry name" value="SF2_C_priA"/>
    <property type="match status" value="1"/>
</dbReference>
<comment type="subunit">
    <text evidence="11">Component of the replication restart primosome.</text>
</comment>
<keyword evidence="7 11" id="KW-0862">Zinc</keyword>
<keyword evidence="8 11" id="KW-0067">ATP-binding</keyword>
<evidence type="ECO:0000256" key="4">
    <source>
        <dbReference type="ARBA" id="ARBA00022741"/>
    </source>
</evidence>